<organism evidence="12 13">
    <name type="scientific">Calocera cornea HHB12733</name>
    <dbReference type="NCBI Taxonomy" id="1353952"/>
    <lineage>
        <taxon>Eukaryota</taxon>
        <taxon>Fungi</taxon>
        <taxon>Dikarya</taxon>
        <taxon>Basidiomycota</taxon>
        <taxon>Agaricomycotina</taxon>
        <taxon>Dacrymycetes</taxon>
        <taxon>Dacrymycetales</taxon>
        <taxon>Dacrymycetaceae</taxon>
        <taxon>Calocera</taxon>
    </lineage>
</organism>
<sequence length="2090" mass="233722">MSSAQSPGAPGGRELRDSSSYLTVVRAQINFVVSTLSDENFERNANEIRSLCDQHGPEVEIHVIRSLIRVCGLDPGAPLPFRLLSQEVRRLARTPSKASRFREAVERGEGDVFRVFDFSKFVNAVHLSALEKVILAVHVAYSVSRSDLAVQGRTVLANEFNAGLAQLMQTSSFDSGDLTPEESRALLSALLSESPHEIPLLDAESRARLLSAILSRYGADIAIPILVDIIPTMLMEPNATLVSILLTFGPDLLKDVDIVYALLSRFGFTDATPVTDMQLIRMFSELAQTATDGRLNVDITTFITALGLLSSNLDWSKVMQAFDQPSRQLVDTATLKLVVALLLTSPRNVASPAVNGCWSLWSNALFQLRLLDALLSLPADTFSFVALPGRRIITVDEVTTASATIKTLATNIQNHSWNSLDLIEFLVAVVDIEAVEVRLAARELMEKAIKVGPELVEIALLKLSKPWTTSQSEYVEKLLQVFLAGHPNHQLVLWRVFQTDEAYFMSSLRDFYQASEPNVTRILDIAQDLKILDRLLAIQPFPFALDLAALASRREYLNLEKWLADSYAVHGDAFTHAIMEFLDHKVKNDMSRDSGAELRTLSLNAQTIAIFISFLRRSGANWTRADIEYFREIRNACLQLHPRLMSLAPGSDQEPGMSVVSFSPDVEGEAETVFKRMYEEEIPVDHVLHLLQQYKSSTATRDHEIFACMLHTLFDEYKFFPVYPPRELAITAVLFGAIIDQNLVDHIPLGIAIRYVLDALRQSPDSNMFKFGVQALLRFQSRLGEWKELCHALLALPHLQEHRPDIADVARHALFQIDRTSNFEDAPPSDIDGVLDGSDIASPPFHSINPDVMSGDNGTIPVEEDADQMLFIVNNLAMSNCEAKSSDMKDIFKDDYSRWFAHYLVNQRISSELNNHELYMKFLDLLGRPLLFKHVLNETLLKARTLLNSEAALHSAAERSVLKNLGSWIGIMTLAKDKPIKHRNLALKDLLLEAYDSSRLVVAMPFVCKILEQCSKSTIFHLPNPWLSGLIRLLAEFYFGADLILNLKFEIEVLCIALDIDLEKVDPSDLLRQRPIMDLDAGPAEDFVGDMDSLPMDGYGALAPLESSIHPTLPHLDQTPAQTALQAEGIIASLEGVITLNPQLGPYAENENFKRLVQVAIESAVREIIIPVVDRSVTIASISTQQLVLKDFAMEVDDERMRTAAHLTVRNLAGNLALVTCKEPLRINMVSHLRAILSEHGITEQMFSEQAILLLVQDNLNAACNVIEKAAMDRAVADVDKALEPAYMARFRHREQRPGQPFWYSPDGAPPADYVLHNKWPDMLRLNPMGLSNAQMRVYNDFAVGNRRLLPSVQTSEYPDRYSNRRLMEETDGGETGIEMMMPSEAAAERLNALAEDLVHLLNQSSEGDIRELGPTHHITAIIKELLSLPRRTEDQNRIGMMAAQRIAAELYKGSNELSREVYVYLLQQLCQALPPVRKEVVEWLVLSDDERKLNLQVTMALLRVRLVDPHDLDAAIGRSVLHDFRPAFVDFAAALVRETLSGDPASGWRHQFPICYEALLRAASVGKGTDASSSLIKQVQGPEEKGPYNTLATYFKGWVRSFHQSTNLEQSFIDFVTHPEMQGILRGEDISSLFFRVCAEVSVDRTSVALRTGVSANPYLYVDALSKLLAMIVKYHGEANNEHAKAHYLTKTLSIVVLVLAHLHEESDGQAFESRPFFRLFSSLLNDLQGIYTSASNTQLQLLLAMSDTFNTLQPAYFPGFAFGWMALISHRAFMARMLHADNREGWSPFHRLLISLLRFLGGFLRIGKLDRGSRELYWGTLRIMVVLLHDFPEFLSEYYFTICDNIPANCVQLRNIVLSAYPSNLVLPDPLGPRTLTLEHLGPIPPVLSDFTSALKNGDLRGSLDQFLLNRGSASFPSTVKSWILLPEGVPAPGTDRYNLPVLNALVMYVGVSSVAQAKARSGQLGFVPTDPGVQLMQKLATELDAEGQHLLLSALVTHLRYPNAHTHWFSSVILHLFAEVDNDTLQEIATKVLLEKFLVHRPHPWGAIATLVELMRSPRYDFWRRDFLRSKEALELQGLLSGILSTI</sequence>
<feature type="domain" description="CCR4-Not complex component Not1 C-terminal" evidence="6">
    <location>
        <begin position="1735"/>
        <end position="2078"/>
    </location>
</feature>
<evidence type="ECO:0000256" key="3">
    <source>
        <dbReference type="ARBA" id="ARBA00023015"/>
    </source>
</evidence>
<protein>
    <submittedName>
        <fullName evidence="12">Not1-domain-containing protein</fullName>
    </submittedName>
</protein>
<feature type="domain" description="CCR4-NOT transcription complex subunit 1" evidence="7">
    <location>
        <begin position="1152"/>
        <end position="1294"/>
    </location>
</feature>
<keyword evidence="13" id="KW-1185">Reference proteome</keyword>
<dbReference type="GO" id="GO:0000932">
    <property type="term" value="C:P-body"/>
    <property type="evidence" value="ECO:0007669"/>
    <property type="project" value="TreeGrafter"/>
</dbReference>
<evidence type="ECO:0000259" key="11">
    <source>
        <dbReference type="Pfam" id="PF25097"/>
    </source>
</evidence>
<dbReference type="EMBL" id="KV423976">
    <property type="protein sequence ID" value="KZT56511.1"/>
    <property type="molecule type" value="Genomic_DNA"/>
</dbReference>
<dbReference type="GO" id="GO:0017148">
    <property type="term" value="P:negative regulation of translation"/>
    <property type="evidence" value="ECO:0007669"/>
    <property type="project" value="InterPro"/>
</dbReference>
<dbReference type="Pfam" id="PF16417">
    <property type="entry name" value="CNOT1_TTP_bind"/>
    <property type="match status" value="1"/>
</dbReference>
<evidence type="ECO:0000259" key="8">
    <source>
        <dbReference type="Pfam" id="PF16415"/>
    </source>
</evidence>
<dbReference type="Proteomes" id="UP000076842">
    <property type="component" value="Unassembled WGS sequence"/>
</dbReference>
<dbReference type="GO" id="GO:0000288">
    <property type="term" value="P:nuclear-transcribed mRNA catabolic process, deadenylation-dependent decay"/>
    <property type="evidence" value="ECO:0007669"/>
    <property type="project" value="TreeGrafter"/>
</dbReference>
<dbReference type="InterPro" id="IPR007196">
    <property type="entry name" value="CCR4-Not_Not1_C"/>
</dbReference>
<feature type="domain" description="CCR4-NOT transcription complex subunit 1-like NOT1 connector" evidence="11">
    <location>
        <begin position="1414"/>
        <end position="1580"/>
    </location>
</feature>
<keyword evidence="4" id="KW-0804">Transcription</keyword>
<dbReference type="Gene3D" id="1.25.40.180">
    <property type="match status" value="1"/>
</dbReference>
<dbReference type="InterPro" id="IPR032193">
    <property type="entry name" value="CNOT1_TTP_bind"/>
</dbReference>
<dbReference type="Gene3D" id="1.25.40.840">
    <property type="entry name" value="CCR4-NOT transcription complex subunit 1 TTP binding domain"/>
    <property type="match status" value="1"/>
</dbReference>
<accession>A0A165FBK5</accession>
<dbReference type="Pfam" id="PF04054">
    <property type="entry name" value="Not1"/>
    <property type="match status" value="1"/>
</dbReference>
<dbReference type="OrthoDB" id="1933107at2759"/>
<dbReference type="Pfam" id="PF25097">
    <property type="entry name" value="ARM_Cnot1"/>
    <property type="match status" value="1"/>
</dbReference>
<proteinExistence type="predicted"/>
<dbReference type="InterPro" id="IPR032191">
    <property type="entry name" value="CNOT1_CAF1_bind"/>
</dbReference>
<evidence type="ECO:0000256" key="1">
    <source>
        <dbReference type="ARBA" id="ARBA00004123"/>
    </source>
</evidence>
<evidence type="ECO:0000259" key="6">
    <source>
        <dbReference type="Pfam" id="PF04054"/>
    </source>
</evidence>
<dbReference type="FunCoup" id="A0A165FBK5">
    <property type="interactions" value="672"/>
</dbReference>
<evidence type="ECO:0000313" key="12">
    <source>
        <dbReference type="EMBL" id="KZT56511.1"/>
    </source>
</evidence>
<dbReference type="GO" id="GO:0060090">
    <property type="term" value="F:molecular adaptor activity"/>
    <property type="evidence" value="ECO:0007669"/>
    <property type="project" value="TreeGrafter"/>
</dbReference>
<dbReference type="InterPro" id="IPR040398">
    <property type="entry name" value="Not1"/>
</dbReference>
<dbReference type="Gene3D" id="1.25.40.800">
    <property type="match status" value="1"/>
</dbReference>
<name>A0A165FBK5_9BASI</name>
<reference evidence="12 13" key="1">
    <citation type="journal article" date="2016" name="Mol. Biol. Evol.">
        <title>Comparative Genomics of Early-Diverging Mushroom-Forming Fungi Provides Insights into the Origins of Lignocellulose Decay Capabilities.</title>
        <authorList>
            <person name="Nagy L.G."/>
            <person name="Riley R."/>
            <person name="Tritt A."/>
            <person name="Adam C."/>
            <person name="Daum C."/>
            <person name="Floudas D."/>
            <person name="Sun H."/>
            <person name="Yadav J.S."/>
            <person name="Pangilinan J."/>
            <person name="Larsson K.H."/>
            <person name="Matsuura K."/>
            <person name="Barry K."/>
            <person name="Labutti K."/>
            <person name="Kuo R."/>
            <person name="Ohm R.A."/>
            <person name="Bhattacharya S.S."/>
            <person name="Shirouzu T."/>
            <person name="Yoshinaga Y."/>
            <person name="Martin F.M."/>
            <person name="Grigoriev I.V."/>
            <person name="Hibbett D.S."/>
        </authorList>
    </citation>
    <scope>NUCLEOTIDE SEQUENCE [LARGE SCALE GENOMIC DNA]</scope>
    <source>
        <strain evidence="12 13">HHB12733</strain>
    </source>
</reference>
<dbReference type="InterPro" id="IPR024557">
    <property type="entry name" value="CNOT1_dom_4"/>
</dbReference>
<evidence type="ECO:0000259" key="7">
    <source>
        <dbReference type="Pfam" id="PF12842"/>
    </source>
</evidence>
<evidence type="ECO:0000256" key="4">
    <source>
        <dbReference type="ARBA" id="ARBA00023163"/>
    </source>
</evidence>
<feature type="domain" description="CCR4-NOT transcription complex subunit 1 TTP binding" evidence="9">
    <location>
        <begin position="660"/>
        <end position="813"/>
    </location>
</feature>
<dbReference type="InterPro" id="IPR038535">
    <property type="entry name" value="CNOT1_TTP_bind_sf"/>
</dbReference>
<dbReference type="Pfam" id="PF12842">
    <property type="entry name" value="DUF3819"/>
    <property type="match status" value="1"/>
</dbReference>
<dbReference type="InterPro" id="IPR055454">
    <property type="entry name" value="CNOT1-like_NOT1_connector"/>
</dbReference>
<dbReference type="PANTHER" id="PTHR13162:SF8">
    <property type="entry name" value="CCR4-NOT TRANSCRIPTION COMPLEX SUBUNIT 1"/>
    <property type="match status" value="1"/>
</dbReference>
<dbReference type="CDD" id="cd20710">
    <property type="entry name" value="NOT1_connector"/>
    <property type="match status" value="1"/>
</dbReference>
<evidence type="ECO:0000259" key="9">
    <source>
        <dbReference type="Pfam" id="PF16417"/>
    </source>
</evidence>
<evidence type="ECO:0000256" key="2">
    <source>
        <dbReference type="ARBA" id="ARBA00022491"/>
    </source>
</evidence>
<keyword evidence="5" id="KW-0539">Nucleus</keyword>
<keyword evidence="3" id="KW-0805">Transcription regulation</keyword>
<evidence type="ECO:0000313" key="13">
    <source>
        <dbReference type="Proteomes" id="UP000076842"/>
    </source>
</evidence>
<dbReference type="Gene3D" id="1.25.40.790">
    <property type="match status" value="1"/>
</dbReference>
<feature type="domain" description="CCR4-NOT transcription complex subunit 1 HEAT repeat" evidence="10">
    <location>
        <begin position="473"/>
        <end position="616"/>
    </location>
</feature>
<dbReference type="Pfam" id="PF16415">
    <property type="entry name" value="CNOT1_CAF1_bind"/>
    <property type="match status" value="1"/>
</dbReference>
<keyword evidence="2" id="KW-0678">Repressor</keyword>
<dbReference type="GO" id="GO:0030015">
    <property type="term" value="C:CCR4-NOT core complex"/>
    <property type="evidence" value="ECO:0007669"/>
    <property type="project" value="InterPro"/>
</dbReference>
<dbReference type="InterPro" id="IPR032194">
    <property type="entry name" value="CNOT1_HEAT"/>
</dbReference>
<dbReference type="GO" id="GO:0005634">
    <property type="term" value="C:nucleus"/>
    <property type="evidence" value="ECO:0007669"/>
    <property type="project" value="UniProtKB-SubCell"/>
</dbReference>
<dbReference type="Pfam" id="PF16418">
    <property type="entry name" value="CNOT1_HEAT"/>
    <property type="match status" value="1"/>
</dbReference>
<dbReference type="PANTHER" id="PTHR13162">
    <property type="entry name" value="CCR4-NOT TRANSCRIPTION COMPLEX"/>
    <property type="match status" value="1"/>
</dbReference>
<dbReference type="STRING" id="1353952.A0A165FBK5"/>
<evidence type="ECO:0000259" key="10">
    <source>
        <dbReference type="Pfam" id="PF16418"/>
    </source>
</evidence>
<evidence type="ECO:0000256" key="5">
    <source>
        <dbReference type="ARBA" id="ARBA00023242"/>
    </source>
</evidence>
<gene>
    <name evidence="12" type="ORF">CALCODRAFT_497282</name>
</gene>
<feature type="domain" description="CCR4-NOT transcription complex subunit 1 CAF1-binding" evidence="8">
    <location>
        <begin position="861"/>
        <end position="1075"/>
    </location>
</feature>
<dbReference type="InParanoid" id="A0A165FBK5"/>
<comment type="subcellular location">
    <subcellularLocation>
        <location evidence="1">Nucleus</location>
    </subcellularLocation>
</comment>